<feature type="region of interest" description="Disordered" evidence="1">
    <location>
        <begin position="229"/>
        <end position="248"/>
    </location>
</feature>
<dbReference type="GO" id="GO:0005667">
    <property type="term" value="C:transcription regulator complex"/>
    <property type="evidence" value="ECO:0007669"/>
    <property type="project" value="TreeGrafter"/>
</dbReference>
<evidence type="ECO:0000313" key="2">
    <source>
        <dbReference type="EMBL" id="KAG5678218.1"/>
    </source>
</evidence>
<reference evidence="2" key="1">
    <citation type="submission" date="2021-03" db="EMBL/GenBank/DDBJ databases">
        <title>Chromosome level genome of the anhydrobiotic midge Polypedilum vanderplanki.</title>
        <authorList>
            <person name="Yoshida Y."/>
            <person name="Kikawada T."/>
            <person name="Gusev O."/>
        </authorList>
    </citation>
    <scope>NUCLEOTIDE SEQUENCE</scope>
    <source>
        <strain evidence="2">NIAS01</strain>
        <tissue evidence="2">Whole body or cell culture</tissue>
    </source>
</reference>
<dbReference type="GO" id="GO:0003712">
    <property type="term" value="F:transcription coregulator activity"/>
    <property type="evidence" value="ECO:0007669"/>
    <property type="project" value="TreeGrafter"/>
</dbReference>
<evidence type="ECO:0000313" key="3">
    <source>
        <dbReference type="Proteomes" id="UP001107558"/>
    </source>
</evidence>
<feature type="region of interest" description="Disordered" evidence="1">
    <location>
        <begin position="37"/>
        <end position="71"/>
    </location>
</feature>
<dbReference type="Proteomes" id="UP001107558">
    <property type="component" value="Chromosome 2"/>
</dbReference>
<dbReference type="GO" id="GO:0006357">
    <property type="term" value="P:regulation of transcription by RNA polymerase II"/>
    <property type="evidence" value="ECO:0007669"/>
    <property type="project" value="TreeGrafter"/>
</dbReference>
<sequence length="304" mass="35114">MSAKKYMKIQQEELDAKKEEEKDKLWMALKRHIMRERERKKQLELETAKEEQLRSEVLARKKQDNAKTLGKTKEEIQQVEEQMVELKNKKHQLFLQLKALITKEVEMEKIRKESEIVNIRNDVGMNYQPYSNEKGVKRPHSPMTQADYYNKHGQAQRLYLPPKTDANITGNRLWYKPATQGYGSQGHQQTAQAWPTISNVPNNRYTLQQTVPAPPHPILIPHEPPQLVKQQAPSVAPSSQQPKTNSISIEKITAPQQADFTLHRRLLSAVPPPPTSKTQGQTFYAPTGIVYPEYITQNRDFSSK</sequence>
<gene>
    <name evidence="2" type="ORF">PVAND_007910</name>
</gene>
<organism evidence="2 3">
    <name type="scientific">Polypedilum vanderplanki</name>
    <name type="common">Sleeping chironomid midge</name>
    <dbReference type="NCBI Taxonomy" id="319348"/>
    <lineage>
        <taxon>Eukaryota</taxon>
        <taxon>Metazoa</taxon>
        <taxon>Ecdysozoa</taxon>
        <taxon>Arthropoda</taxon>
        <taxon>Hexapoda</taxon>
        <taxon>Insecta</taxon>
        <taxon>Pterygota</taxon>
        <taxon>Neoptera</taxon>
        <taxon>Endopterygota</taxon>
        <taxon>Diptera</taxon>
        <taxon>Nematocera</taxon>
        <taxon>Chironomoidea</taxon>
        <taxon>Chironomidae</taxon>
        <taxon>Chironominae</taxon>
        <taxon>Polypedilum</taxon>
        <taxon>Polypedilum</taxon>
    </lineage>
</organism>
<dbReference type="AlphaFoldDB" id="A0A9J6C851"/>
<protein>
    <recommendedName>
        <fullName evidence="4">G protein pathway suppressor 2</fullName>
    </recommendedName>
</protein>
<dbReference type="Pfam" id="PF15991">
    <property type="entry name" value="G_path_suppress"/>
    <property type="match status" value="1"/>
</dbReference>
<name>A0A9J6C851_POLVA</name>
<dbReference type="EMBL" id="JADBJN010000002">
    <property type="protein sequence ID" value="KAG5678218.1"/>
    <property type="molecule type" value="Genomic_DNA"/>
</dbReference>
<dbReference type="PANTHER" id="PTHR22654:SF2">
    <property type="entry name" value="G PROTEIN PATHWAY SUPPRESSOR 2"/>
    <property type="match status" value="1"/>
</dbReference>
<dbReference type="OrthoDB" id="10038194at2759"/>
<comment type="caution">
    <text evidence="2">The sequence shown here is derived from an EMBL/GenBank/DDBJ whole genome shotgun (WGS) entry which is preliminary data.</text>
</comment>
<evidence type="ECO:0000256" key="1">
    <source>
        <dbReference type="SAM" id="MobiDB-lite"/>
    </source>
</evidence>
<feature type="compositionally biased region" description="Low complexity" evidence="1">
    <location>
        <begin position="230"/>
        <end position="242"/>
    </location>
</feature>
<evidence type="ECO:0008006" key="4">
    <source>
        <dbReference type="Google" id="ProtNLM"/>
    </source>
</evidence>
<dbReference type="InterPro" id="IPR026094">
    <property type="entry name" value="GPS2"/>
</dbReference>
<dbReference type="PANTHER" id="PTHR22654">
    <property type="entry name" value="G PROTEIN PATHWAY SUPPRESSOR 2"/>
    <property type="match status" value="1"/>
</dbReference>
<proteinExistence type="predicted"/>
<accession>A0A9J6C851</accession>
<keyword evidence="3" id="KW-1185">Reference proteome</keyword>